<protein>
    <submittedName>
        <fullName evidence="1">Uncharacterized protein</fullName>
    </submittedName>
</protein>
<reference evidence="1" key="1">
    <citation type="submission" date="2024-11" db="EMBL/GenBank/DDBJ databases">
        <authorList>
            <person name="Lucas J.A."/>
        </authorList>
    </citation>
    <scope>NUCLEOTIDE SEQUENCE</scope>
    <source>
        <strain evidence="1">Z 8.8</strain>
    </source>
</reference>
<proteinExistence type="predicted"/>
<name>A0ACC7N0G9_9PSED</name>
<dbReference type="EMBL" id="JBJHQE010000078">
    <property type="protein sequence ID" value="MFK9084321.1"/>
    <property type="molecule type" value="Genomic_DNA"/>
</dbReference>
<sequence length="257" mass="28903">MDRIKKRINNPMTVIAIFATLSETSAAISLPFLDDDDRDIYVWFLISFPFYLLLLFFVTLNFNYRSLYAPSDFEKGKHFIKVMDGLEQSENKKTRKSPTRASGTGDQSTRRPSKAQDPPSATVSAKALSAHHHVRLPERLKDLYVIDARRMTGQAEFSHLLESIQIEPGKAARAVVFLTCTESDSKLRESAAAPSKHVKKHCRTTFCAAYNLNSQGLTVIDQHLPIDARQPEAFDDRSEGNDERSHSKAGKNTDTGR</sequence>
<accession>A0ACC7N0G9</accession>
<evidence type="ECO:0000313" key="2">
    <source>
        <dbReference type="Proteomes" id="UP001622950"/>
    </source>
</evidence>
<keyword evidence="2" id="KW-1185">Reference proteome</keyword>
<dbReference type="Proteomes" id="UP001622950">
    <property type="component" value="Unassembled WGS sequence"/>
</dbReference>
<comment type="caution">
    <text evidence="1">The sequence shown here is derived from an EMBL/GenBank/DDBJ whole genome shotgun (WGS) entry which is preliminary data.</text>
</comment>
<evidence type="ECO:0000313" key="1">
    <source>
        <dbReference type="EMBL" id="MFK9084321.1"/>
    </source>
</evidence>
<organism evidence="1 2">
    <name type="scientific">Pseudomonas neuropathica</name>
    <dbReference type="NCBI Taxonomy" id="2730425"/>
    <lineage>
        <taxon>Bacteria</taxon>
        <taxon>Pseudomonadati</taxon>
        <taxon>Pseudomonadota</taxon>
        <taxon>Gammaproteobacteria</taxon>
        <taxon>Pseudomonadales</taxon>
        <taxon>Pseudomonadaceae</taxon>
        <taxon>Pseudomonas</taxon>
    </lineage>
</organism>
<gene>
    <name evidence="1" type="ORF">ACJEBM_27080</name>
</gene>